<keyword evidence="3" id="KW-0456">Lyase</keyword>
<evidence type="ECO:0000256" key="1">
    <source>
        <dbReference type="ARBA" id="ARBA00009662"/>
    </source>
</evidence>
<keyword evidence="8" id="KW-1133">Transmembrane helix</keyword>
<keyword evidence="8" id="KW-0472">Membrane</keyword>
<comment type="catalytic activity">
    <reaction evidence="6">
        <text>glutathione = L-cysteinylglycine + 5-oxo-L-proline</text>
        <dbReference type="Rhea" id="RHEA:47724"/>
        <dbReference type="ChEBI" id="CHEBI:57925"/>
        <dbReference type="ChEBI" id="CHEBI:58402"/>
        <dbReference type="ChEBI" id="CHEBI:61694"/>
        <dbReference type="EC" id="4.3.2.7"/>
    </reaction>
</comment>
<evidence type="ECO:0000256" key="7">
    <source>
        <dbReference type="SAM" id="MobiDB-lite"/>
    </source>
</evidence>
<sequence length="696" mass="77952">MQSNYILTCYGKLLPPTRQQSAALHLTWQRDTSSRLKWPEVSPFRSLSRALPYTAARHTLSVHSTSACVNPVGSHETLASGQSVEESWRVYKPLHLRGCLTLPYRVLNASAISSRCTIPRLASTSIIACSFAPKPFIAFFNVSASVLALNGSAGNTIILAHARSITAARDTENRNSLVQSDVPSTEATLHCMLQPRCTKPHSGIPGKGTPFIASKQASKASVEAHIVMELECASKRQVSRCTACPLNQPAYTASCVTHGNRKIHTHPEDSGQPRRTPSRDDCAPSRDMSRWLPLQPEHHLTRLAHGNARGALMHGSPEQFMRKRFIEPFSDPNEPPQHHKRTPLANFSLDQRAKQGGRASRAHRRSFIRFASTTVAVIVRVLGNTVKEFVIRLSARNSQWRRLGFRLKTLDVLRNSEQFTRTKPNNRTYTVSNGAFTWRNHYKFPHETTSHCGAGPNPPPGCGKTLNVIARNLPFKMLDAHYWARVPQLPAVAGERVTVTRCCCLAPWEVIHLPLPSSWTKMQECSGETGWRLVPPRRITLVGEDFRWRPKTLYILPQPSGRQSLAEAAWRLGYLTVFIMWVFGYGSLVWKADFPHEKRVPGYIEGYVRRFWQFSVDHRGIPSKVDACFVDFEKAFDKLSHGTLMRKMEALIPDRRVVEWIGDFLRGGGNIGGRGGYVSVTTAKCAGSFVIYHNGK</sequence>
<dbReference type="CDD" id="cd06661">
    <property type="entry name" value="GGCT_like"/>
    <property type="match status" value="1"/>
</dbReference>
<feature type="transmembrane region" description="Helical" evidence="8">
    <location>
        <begin position="568"/>
        <end position="590"/>
    </location>
</feature>
<dbReference type="EC" id="4.3.2.7" evidence="2"/>
<dbReference type="InterPro" id="IPR006840">
    <property type="entry name" value="ChaC"/>
</dbReference>
<dbReference type="Pfam" id="PF04752">
    <property type="entry name" value="ChaC"/>
    <property type="match status" value="1"/>
</dbReference>
<feature type="region of interest" description="Disordered" evidence="7">
    <location>
        <begin position="262"/>
        <end position="289"/>
    </location>
</feature>
<evidence type="ECO:0000256" key="5">
    <source>
        <dbReference type="ARBA" id="ARBA00045227"/>
    </source>
</evidence>
<evidence type="ECO:0000256" key="2">
    <source>
        <dbReference type="ARBA" id="ARBA00012344"/>
    </source>
</evidence>
<organism evidence="9 10">
    <name type="scientific">Dryococelus australis</name>
    <dbReference type="NCBI Taxonomy" id="614101"/>
    <lineage>
        <taxon>Eukaryota</taxon>
        <taxon>Metazoa</taxon>
        <taxon>Ecdysozoa</taxon>
        <taxon>Arthropoda</taxon>
        <taxon>Hexapoda</taxon>
        <taxon>Insecta</taxon>
        <taxon>Pterygota</taxon>
        <taxon>Neoptera</taxon>
        <taxon>Polyneoptera</taxon>
        <taxon>Phasmatodea</taxon>
        <taxon>Verophasmatodea</taxon>
        <taxon>Anareolatae</taxon>
        <taxon>Phasmatidae</taxon>
        <taxon>Eurycanthinae</taxon>
        <taxon>Dryococelus</taxon>
    </lineage>
</organism>
<evidence type="ECO:0000256" key="3">
    <source>
        <dbReference type="ARBA" id="ARBA00023239"/>
    </source>
</evidence>
<comment type="similarity">
    <text evidence="1">Belongs to the gamma-glutamylcyclotransferase family. ChaC subfamily.</text>
</comment>
<dbReference type="PANTHER" id="PTHR12192:SF2">
    <property type="entry name" value="GLUTATHIONE-SPECIFIC GAMMA-GLUTAMYLCYCLOTRANSFERASE 2"/>
    <property type="match status" value="1"/>
</dbReference>
<dbReference type="PANTHER" id="PTHR12192">
    <property type="entry name" value="CATION TRANSPORT PROTEIN CHAC-RELATED"/>
    <property type="match status" value="1"/>
</dbReference>
<comment type="function">
    <text evidence="5">Catalyzes the cleavage of glutathione into 5-oxo-L-proline and a Cys-Gly dipeptide. Acts specifically on glutathione, but not on other gamma-glutamyl peptides.</text>
</comment>
<proteinExistence type="inferred from homology"/>
<accession>A0ABQ9I478</accession>
<evidence type="ECO:0000256" key="4">
    <source>
        <dbReference type="ARBA" id="ARBA00043195"/>
    </source>
</evidence>
<dbReference type="Proteomes" id="UP001159363">
    <property type="component" value="Chromosome 2"/>
</dbReference>
<evidence type="ECO:0000256" key="6">
    <source>
        <dbReference type="ARBA" id="ARBA00048073"/>
    </source>
</evidence>
<dbReference type="InterPro" id="IPR013024">
    <property type="entry name" value="GGCT-like"/>
</dbReference>
<dbReference type="EMBL" id="JARBHB010000002">
    <property type="protein sequence ID" value="KAJ8891453.1"/>
    <property type="molecule type" value="Genomic_DNA"/>
</dbReference>
<keyword evidence="8" id="KW-0812">Transmembrane</keyword>
<reference evidence="9 10" key="1">
    <citation type="submission" date="2023-02" db="EMBL/GenBank/DDBJ databases">
        <title>LHISI_Scaffold_Assembly.</title>
        <authorList>
            <person name="Stuart O.P."/>
            <person name="Cleave R."/>
            <person name="Magrath M.J.L."/>
            <person name="Mikheyev A.S."/>
        </authorList>
    </citation>
    <scope>NUCLEOTIDE SEQUENCE [LARGE SCALE GENOMIC DNA]</scope>
    <source>
        <strain evidence="9">Daus_M_001</strain>
        <tissue evidence="9">Leg muscle</tissue>
    </source>
</reference>
<keyword evidence="10" id="KW-1185">Reference proteome</keyword>
<name>A0ABQ9I478_9NEOP</name>
<evidence type="ECO:0000313" key="9">
    <source>
        <dbReference type="EMBL" id="KAJ8891453.1"/>
    </source>
</evidence>
<comment type="caution">
    <text evidence="9">The sequence shown here is derived from an EMBL/GenBank/DDBJ whole genome shotgun (WGS) entry which is preliminary data.</text>
</comment>
<feature type="compositionally biased region" description="Basic and acidic residues" evidence="7">
    <location>
        <begin position="265"/>
        <end position="289"/>
    </location>
</feature>
<gene>
    <name evidence="9" type="ORF">PR048_003981</name>
</gene>
<protein>
    <recommendedName>
        <fullName evidence="2">glutathione-specific gamma-glutamylcyclotransferase</fullName>
        <ecNumber evidence="2">4.3.2.7</ecNumber>
    </recommendedName>
    <alternativeName>
        <fullName evidence="4">Cation transport regulator-like protein 2</fullName>
    </alternativeName>
</protein>
<evidence type="ECO:0000256" key="8">
    <source>
        <dbReference type="SAM" id="Phobius"/>
    </source>
</evidence>
<evidence type="ECO:0000313" key="10">
    <source>
        <dbReference type="Proteomes" id="UP001159363"/>
    </source>
</evidence>